<evidence type="ECO:0000256" key="1">
    <source>
        <dbReference type="ARBA" id="ARBA00022729"/>
    </source>
</evidence>
<comment type="function">
    <text evidence="4">Part of the outer membrane protein assembly complex, which is involved in assembly and insertion of beta-barrel proteins into the outer membrane.</text>
</comment>
<dbReference type="AlphaFoldDB" id="A0A3N7HN19"/>
<keyword evidence="2 4" id="KW-0472">Membrane</keyword>
<dbReference type="NCBIfam" id="TIGR03300">
    <property type="entry name" value="assembly_YfgL"/>
    <property type="match status" value="1"/>
</dbReference>
<reference evidence="7 8" key="1">
    <citation type="submission" date="2018-08" db="EMBL/GenBank/DDBJ databases">
        <authorList>
            <person name="Khan S.A."/>
            <person name="Jeon C.O."/>
            <person name="Chun B.H."/>
            <person name="Jeong S.E."/>
        </authorList>
    </citation>
    <scope>NUCLEOTIDE SEQUENCE [LARGE SCALE GENOMIC DNA]</scope>
    <source>
        <strain evidence="7 8">S-16</strain>
    </source>
</reference>
<keyword evidence="1 4" id="KW-0732">Signal</keyword>
<keyword evidence="4" id="KW-0564">Palmitate</keyword>
<feature type="signal peptide" evidence="5">
    <location>
        <begin position="1"/>
        <end position="19"/>
    </location>
</feature>
<evidence type="ECO:0000256" key="3">
    <source>
        <dbReference type="ARBA" id="ARBA00023237"/>
    </source>
</evidence>
<evidence type="ECO:0000256" key="4">
    <source>
        <dbReference type="HAMAP-Rule" id="MF_00923"/>
    </source>
</evidence>
<dbReference type="RefSeq" id="WP_124541307.1">
    <property type="nucleotide sequence ID" value="NZ_QUSW01000004.1"/>
</dbReference>
<dbReference type="PANTHER" id="PTHR34512">
    <property type="entry name" value="CELL SURFACE PROTEIN"/>
    <property type="match status" value="1"/>
</dbReference>
<dbReference type="SMART" id="SM00564">
    <property type="entry name" value="PQQ"/>
    <property type="match status" value="5"/>
</dbReference>
<dbReference type="GO" id="GO:0043165">
    <property type="term" value="P:Gram-negative-bacterium-type cell outer membrane assembly"/>
    <property type="evidence" value="ECO:0007669"/>
    <property type="project" value="UniProtKB-UniRule"/>
</dbReference>
<organism evidence="7 8">
    <name type="scientific">Piscinibacter terrae</name>
    <dbReference type="NCBI Taxonomy" id="2496871"/>
    <lineage>
        <taxon>Bacteria</taxon>
        <taxon>Pseudomonadati</taxon>
        <taxon>Pseudomonadota</taxon>
        <taxon>Betaproteobacteria</taxon>
        <taxon>Burkholderiales</taxon>
        <taxon>Sphaerotilaceae</taxon>
        <taxon>Piscinibacter</taxon>
    </lineage>
</organism>
<sequence>MAARRLLLAAFGATVLVLAAGCASGPEKPKPTPLESFTPTLGGRVAWNSKIDGVQFPLSVAVSPGVFTVAGNDGTVLALEADTGRELWKGSVGAKLGAGVGSDGRYAAVVTRDGELVTLEAGRVLWRATLNMRVTTAPLVAGERVFVLGGDRTVHAFDAQDGTKLWSVQRPSDPLTLAQGGVIAAFKDTLLAGQGPKLAGFDPRNGDVRWEVVVGAPRGTNEVERLADLVAPLARQGDVVCVRSFQAAVGCVNAERGSLVWTKPVGGTDGVAIDDQFVYAADASDRITVWKAPSGEVAWQSEKLLYRGLGAPLVTPKAVVFGDSEGVVHFLSRDKGETLLRVNTDGSAIVTAPVMVSGTVLVVTRNGGLWAIRPE</sequence>
<comment type="caution">
    <text evidence="7">The sequence shown here is derived from an EMBL/GenBank/DDBJ whole genome shotgun (WGS) entry which is preliminary data.</text>
</comment>
<dbReference type="HAMAP" id="MF_00923">
    <property type="entry name" value="OM_assembly_BamB"/>
    <property type="match status" value="1"/>
</dbReference>
<dbReference type="InterPro" id="IPR017687">
    <property type="entry name" value="BamB"/>
</dbReference>
<comment type="subcellular location">
    <subcellularLocation>
        <location evidence="4">Cell outer membrane</location>
        <topology evidence="4">Lipid-anchor</topology>
    </subcellularLocation>
</comment>
<dbReference type="PANTHER" id="PTHR34512:SF30">
    <property type="entry name" value="OUTER MEMBRANE PROTEIN ASSEMBLY FACTOR BAMB"/>
    <property type="match status" value="1"/>
</dbReference>
<evidence type="ECO:0000313" key="7">
    <source>
        <dbReference type="EMBL" id="RQP23588.1"/>
    </source>
</evidence>
<evidence type="ECO:0000259" key="6">
    <source>
        <dbReference type="Pfam" id="PF13360"/>
    </source>
</evidence>
<evidence type="ECO:0000313" key="8">
    <source>
        <dbReference type="Proteomes" id="UP000267464"/>
    </source>
</evidence>
<accession>A0A3N7HN19</accession>
<dbReference type="OrthoDB" id="5173551at2"/>
<comment type="similarity">
    <text evidence="4">Belongs to the BamB family.</text>
</comment>
<dbReference type="Pfam" id="PF13360">
    <property type="entry name" value="PQQ_2"/>
    <property type="match status" value="1"/>
</dbReference>
<dbReference type="GO" id="GO:0051205">
    <property type="term" value="P:protein insertion into membrane"/>
    <property type="evidence" value="ECO:0007669"/>
    <property type="project" value="UniProtKB-UniRule"/>
</dbReference>
<comment type="subunit">
    <text evidence="4">Part of the Bam complex.</text>
</comment>
<name>A0A3N7HN19_9BURK</name>
<dbReference type="InterPro" id="IPR015943">
    <property type="entry name" value="WD40/YVTN_repeat-like_dom_sf"/>
</dbReference>
<keyword evidence="3 4" id="KW-0998">Cell outer membrane</keyword>
<dbReference type="InterPro" id="IPR018391">
    <property type="entry name" value="PQQ_b-propeller_rpt"/>
</dbReference>
<dbReference type="Gene3D" id="2.130.10.10">
    <property type="entry name" value="YVTN repeat-like/Quinoprotein amine dehydrogenase"/>
    <property type="match status" value="1"/>
</dbReference>
<keyword evidence="4" id="KW-0449">Lipoprotein</keyword>
<feature type="domain" description="Pyrrolo-quinoline quinone repeat" evidence="6">
    <location>
        <begin position="73"/>
        <end position="300"/>
    </location>
</feature>
<keyword evidence="8" id="KW-1185">Reference proteome</keyword>
<evidence type="ECO:0000256" key="2">
    <source>
        <dbReference type="ARBA" id="ARBA00023136"/>
    </source>
</evidence>
<proteinExistence type="inferred from homology"/>
<reference evidence="7 8" key="2">
    <citation type="submission" date="2018-12" db="EMBL/GenBank/DDBJ databases">
        <title>Rhizobacter gummiphilus sp. nov., a rubber-degrading bacterium isolated from the soil of a botanical garden in Japan.</title>
        <authorList>
            <person name="Shunsuke S.S."/>
        </authorList>
    </citation>
    <scope>NUCLEOTIDE SEQUENCE [LARGE SCALE GENOMIC DNA]</scope>
    <source>
        <strain evidence="7 8">S-16</strain>
    </source>
</reference>
<feature type="chain" id="PRO_5018342363" description="Outer membrane protein assembly factor BamB" evidence="5">
    <location>
        <begin position="20"/>
        <end position="375"/>
    </location>
</feature>
<gene>
    <name evidence="4 7" type="primary">bamB</name>
    <name evidence="7" type="ORF">DZC73_15710</name>
</gene>
<dbReference type="InterPro" id="IPR002372">
    <property type="entry name" value="PQQ_rpt_dom"/>
</dbReference>
<evidence type="ECO:0000256" key="5">
    <source>
        <dbReference type="SAM" id="SignalP"/>
    </source>
</evidence>
<dbReference type="EMBL" id="QUSW01000004">
    <property type="protein sequence ID" value="RQP23588.1"/>
    <property type="molecule type" value="Genomic_DNA"/>
</dbReference>
<dbReference type="GO" id="GO:0009279">
    <property type="term" value="C:cell outer membrane"/>
    <property type="evidence" value="ECO:0007669"/>
    <property type="project" value="UniProtKB-SubCell"/>
</dbReference>
<dbReference type="InterPro" id="IPR011047">
    <property type="entry name" value="Quinoprotein_ADH-like_sf"/>
</dbReference>
<dbReference type="PROSITE" id="PS51257">
    <property type="entry name" value="PROKAR_LIPOPROTEIN"/>
    <property type="match status" value="1"/>
</dbReference>
<dbReference type="SUPFAM" id="SSF50998">
    <property type="entry name" value="Quinoprotein alcohol dehydrogenase-like"/>
    <property type="match status" value="1"/>
</dbReference>
<dbReference type="Proteomes" id="UP000267464">
    <property type="component" value="Unassembled WGS sequence"/>
</dbReference>
<protein>
    <recommendedName>
        <fullName evidence="4">Outer membrane protein assembly factor BamB</fullName>
    </recommendedName>
</protein>